<dbReference type="CDD" id="cd05325">
    <property type="entry name" value="carb_red_sniffer_like_SDR_c"/>
    <property type="match status" value="1"/>
</dbReference>
<keyword evidence="2" id="KW-1185">Reference proteome</keyword>
<protein>
    <submittedName>
        <fullName evidence="1">SDR family oxidoreductase</fullName>
    </submittedName>
</protein>
<organism evidence="1 2">
    <name type="scientific">Legionella dresdenensis</name>
    <dbReference type="NCBI Taxonomy" id="450200"/>
    <lineage>
        <taxon>Bacteria</taxon>
        <taxon>Pseudomonadati</taxon>
        <taxon>Pseudomonadota</taxon>
        <taxon>Gammaproteobacteria</taxon>
        <taxon>Legionellales</taxon>
        <taxon>Legionellaceae</taxon>
        <taxon>Legionella</taxon>
    </lineage>
</organism>
<dbReference type="PANTHER" id="PTHR45458">
    <property type="entry name" value="SHORT-CHAIN DEHYDROGENASE/REDUCTASE SDR"/>
    <property type="match status" value="1"/>
</dbReference>
<name>A0ABV8CH85_9GAMM</name>
<dbReference type="InterPro" id="IPR052184">
    <property type="entry name" value="SDR_enzymes"/>
</dbReference>
<sequence length="241" mass="26837">MKKTVLITGANRGIGLGLVKEFLKNDYRVIATCRQPSKAELLNEIARENTSLHIYQLDVNCESDFIKLKQELKDIGIDTLIANAGIKGYDNPERRTMAFWEFTSKEMNAAYETNVTGAHMTIKTFLPLVNQSQDRAIFAMGSGIGSIADNQSGGSAPYRCSKSALHQLIETVDRDCRNSTTYSSIIAATLIPGFVKTDMGGPNARLTVEECCSRLYQRIQEVIESRETNKLIMHDRSAMPF</sequence>
<evidence type="ECO:0000313" key="2">
    <source>
        <dbReference type="Proteomes" id="UP001595758"/>
    </source>
</evidence>
<dbReference type="Pfam" id="PF00106">
    <property type="entry name" value="adh_short"/>
    <property type="match status" value="1"/>
</dbReference>
<dbReference type="InterPro" id="IPR002347">
    <property type="entry name" value="SDR_fam"/>
</dbReference>
<comment type="caution">
    <text evidence="1">The sequence shown here is derived from an EMBL/GenBank/DDBJ whole genome shotgun (WGS) entry which is preliminary data.</text>
</comment>
<dbReference type="PANTHER" id="PTHR45458:SF1">
    <property type="entry name" value="SHORT CHAIN DEHYDROGENASE"/>
    <property type="match status" value="1"/>
</dbReference>
<dbReference type="EMBL" id="JBHSAB010000024">
    <property type="protein sequence ID" value="MFC3909569.1"/>
    <property type="molecule type" value="Genomic_DNA"/>
</dbReference>
<evidence type="ECO:0000313" key="1">
    <source>
        <dbReference type="EMBL" id="MFC3909569.1"/>
    </source>
</evidence>
<dbReference type="PRINTS" id="PR00081">
    <property type="entry name" value="GDHRDH"/>
</dbReference>
<gene>
    <name evidence="1" type="ORF">ACFORL_10860</name>
</gene>
<dbReference type="Gene3D" id="3.40.50.720">
    <property type="entry name" value="NAD(P)-binding Rossmann-like Domain"/>
    <property type="match status" value="1"/>
</dbReference>
<reference evidence="2" key="1">
    <citation type="journal article" date="2019" name="Int. J. Syst. Evol. Microbiol.">
        <title>The Global Catalogue of Microorganisms (GCM) 10K type strain sequencing project: providing services to taxonomists for standard genome sequencing and annotation.</title>
        <authorList>
            <consortium name="The Broad Institute Genomics Platform"/>
            <consortium name="The Broad Institute Genome Sequencing Center for Infectious Disease"/>
            <person name="Wu L."/>
            <person name="Ma J."/>
        </authorList>
    </citation>
    <scope>NUCLEOTIDE SEQUENCE [LARGE SCALE GENOMIC DNA]</scope>
    <source>
        <strain evidence="2">CCUG 59858</strain>
    </source>
</reference>
<dbReference type="InterPro" id="IPR036291">
    <property type="entry name" value="NAD(P)-bd_dom_sf"/>
</dbReference>
<dbReference type="RefSeq" id="WP_382343905.1">
    <property type="nucleotide sequence ID" value="NZ_JBHSAB010000024.1"/>
</dbReference>
<dbReference type="SUPFAM" id="SSF51735">
    <property type="entry name" value="NAD(P)-binding Rossmann-fold domains"/>
    <property type="match status" value="1"/>
</dbReference>
<accession>A0ABV8CH85</accession>
<dbReference type="Proteomes" id="UP001595758">
    <property type="component" value="Unassembled WGS sequence"/>
</dbReference>
<proteinExistence type="predicted"/>